<dbReference type="InterPro" id="IPR044578">
    <property type="entry name" value="BIR6-like"/>
</dbReference>
<evidence type="ECO:0000256" key="1">
    <source>
        <dbReference type="ARBA" id="ARBA00022737"/>
    </source>
</evidence>
<dbReference type="GO" id="GO:0008380">
    <property type="term" value="P:RNA splicing"/>
    <property type="evidence" value="ECO:0007669"/>
    <property type="project" value="InterPro"/>
</dbReference>
<dbReference type="PROSITE" id="PS51375">
    <property type="entry name" value="PPR"/>
    <property type="match status" value="1"/>
</dbReference>
<dbReference type="NCBIfam" id="TIGR00756">
    <property type="entry name" value="PPR"/>
    <property type="match status" value="1"/>
</dbReference>
<dbReference type="PANTHER" id="PTHR47003">
    <property type="entry name" value="OS01G0970900 PROTEIN"/>
    <property type="match status" value="1"/>
</dbReference>
<dbReference type="AlphaFoldDB" id="A0AA88DLR0"/>
<sequence>MLRIFGLNGFVEEFWGLVESMKNIGYGISKGVREKVLEKFEKEGLDGDDEKLRAVFDSGSIDKSETKISSRVCRIIRNEVWGDDVEKQLRDLNVTFSSDMVKMILGSLSTDPTKALILFRWLEESGLFKHDQQTYNAMARVLGREDCLDRFQKIVEEMKSFQFEIEGDTFTIVLGRFWKRRMIEEAVNLYEFAMAGPNKPSANCGTFLLKRIVMAKSLDMSLFSRAVKIFTNGGNVLTDSMLDAIIKSLTSVGRTGKCATVLEAMEEGGYVAGDNMRSKIVSLQFNAGKKDAAVKFVDNMELSRYNLDWKTWKNLIQGLCRVGDLDEACNRLRKMIKSEGVGSAGAPIDSIVAAYCRRNKAVEACKLLHNLASETEVRPWHRTYQMLITSLLAQRGFSDALKVLGLMKGHGFPPFIDPFIEYVSKSGTGDDAIDFLKATSKRFSSSIVFLRVFEAYFKAGRHNEAQDFLAKCPSFIRNHPDVLNLFLSKKPAKDAGTATSPLAA</sequence>
<name>A0AA88DLR0_FICCA</name>
<protein>
    <recommendedName>
        <fullName evidence="5">Pentatricopeptide repeat-containing protein</fullName>
    </recommendedName>
</protein>
<dbReference type="EMBL" id="BTGU01000071">
    <property type="protein sequence ID" value="GMN57617.1"/>
    <property type="molecule type" value="Genomic_DNA"/>
</dbReference>
<organism evidence="3 4">
    <name type="scientific">Ficus carica</name>
    <name type="common">Common fig</name>
    <dbReference type="NCBI Taxonomy" id="3494"/>
    <lineage>
        <taxon>Eukaryota</taxon>
        <taxon>Viridiplantae</taxon>
        <taxon>Streptophyta</taxon>
        <taxon>Embryophyta</taxon>
        <taxon>Tracheophyta</taxon>
        <taxon>Spermatophyta</taxon>
        <taxon>Magnoliopsida</taxon>
        <taxon>eudicotyledons</taxon>
        <taxon>Gunneridae</taxon>
        <taxon>Pentapetalae</taxon>
        <taxon>rosids</taxon>
        <taxon>fabids</taxon>
        <taxon>Rosales</taxon>
        <taxon>Moraceae</taxon>
        <taxon>Ficeae</taxon>
        <taxon>Ficus</taxon>
    </lineage>
</organism>
<keyword evidence="1" id="KW-0677">Repeat</keyword>
<evidence type="ECO:0000313" key="3">
    <source>
        <dbReference type="EMBL" id="GMN57617.1"/>
    </source>
</evidence>
<dbReference type="PANTHER" id="PTHR47003:SF3">
    <property type="entry name" value="SMALL RIBOSOMAL SUBUNIT PROTEIN MS81 (RPPR8)"/>
    <property type="match status" value="1"/>
</dbReference>
<feature type="repeat" description="PPR" evidence="2">
    <location>
        <begin position="308"/>
        <end position="338"/>
    </location>
</feature>
<gene>
    <name evidence="3" type="ORF">TIFTF001_026721</name>
</gene>
<evidence type="ECO:0008006" key="5">
    <source>
        <dbReference type="Google" id="ProtNLM"/>
    </source>
</evidence>
<evidence type="ECO:0000256" key="2">
    <source>
        <dbReference type="PROSITE-ProRule" id="PRU00708"/>
    </source>
</evidence>
<dbReference type="Gene3D" id="1.25.40.10">
    <property type="entry name" value="Tetratricopeptide repeat domain"/>
    <property type="match status" value="3"/>
</dbReference>
<dbReference type="InterPro" id="IPR011990">
    <property type="entry name" value="TPR-like_helical_dom_sf"/>
</dbReference>
<dbReference type="InterPro" id="IPR002885">
    <property type="entry name" value="PPR_rpt"/>
</dbReference>
<proteinExistence type="predicted"/>
<comment type="caution">
    <text evidence="3">The sequence shown here is derived from an EMBL/GenBank/DDBJ whole genome shotgun (WGS) entry which is preliminary data.</text>
</comment>
<dbReference type="Pfam" id="PF01535">
    <property type="entry name" value="PPR"/>
    <property type="match status" value="2"/>
</dbReference>
<keyword evidence="4" id="KW-1185">Reference proteome</keyword>
<dbReference type="Proteomes" id="UP001187192">
    <property type="component" value="Unassembled WGS sequence"/>
</dbReference>
<reference evidence="3" key="1">
    <citation type="submission" date="2023-07" db="EMBL/GenBank/DDBJ databases">
        <title>draft genome sequence of fig (Ficus carica).</title>
        <authorList>
            <person name="Takahashi T."/>
            <person name="Nishimura K."/>
        </authorList>
    </citation>
    <scope>NUCLEOTIDE SEQUENCE</scope>
</reference>
<accession>A0AA88DLR0</accession>
<evidence type="ECO:0000313" key="4">
    <source>
        <dbReference type="Proteomes" id="UP001187192"/>
    </source>
</evidence>